<evidence type="ECO:0000313" key="2">
    <source>
        <dbReference type="Proteomes" id="UP000051254"/>
    </source>
</evidence>
<gene>
    <name evidence="1" type="ORF">ABB25_06980</name>
</gene>
<dbReference type="PATRIC" id="fig|266128.3.peg.268"/>
<protein>
    <submittedName>
        <fullName evidence="1">Uncharacterized protein</fullName>
    </submittedName>
</protein>
<dbReference type="EMBL" id="LDJH01000011">
    <property type="protein sequence ID" value="KRG58382.1"/>
    <property type="molecule type" value="Genomic_DNA"/>
</dbReference>
<dbReference type="Proteomes" id="UP000051254">
    <property type="component" value="Unassembled WGS sequence"/>
</dbReference>
<dbReference type="STRING" id="266128.ABB25_06980"/>
<sequence length="151" mass="16304">MARRATDQHPRCSGVGADLLAQQLIQSIVVLTLTKCQLMRFGAGGFPFLTGVFRPRLQNFATNIGVVAVRSLAQGELMEERSSAQGLGGMPIHLGRKHNLEELFALFIRERGKTFAEAAGAGEDIDYFDRHGTGIAPCGTCQDGITGRQSQ</sequence>
<comment type="caution">
    <text evidence="1">The sequence shown here is derived from an EMBL/GenBank/DDBJ whole genome shotgun (WGS) entry which is preliminary data.</text>
</comment>
<keyword evidence="2" id="KW-1185">Reference proteome</keyword>
<evidence type="ECO:0000313" key="1">
    <source>
        <dbReference type="EMBL" id="KRG58382.1"/>
    </source>
</evidence>
<accession>A0A0R0BXY7</accession>
<proteinExistence type="predicted"/>
<dbReference type="AlphaFoldDB" id="A0A0R0BXY7"/>
<reference evidence="1 2" key="1">
    <citation type="submission" date="2015-05" db="EMBL/GenBank/DDBJ databases">
        <title>Genome sequencing and analysis of members of genus Stenotrophomonas.</title>
        <authorList>
            <person name="Patil P.P."/>
            <person name="Midha S."/>
            <person name="Patil P.B."/>
        </authorList>
    </citation>
    <scope>NUCLEOTIDE SEQUENCE [LARGE SCALE GENOMIC DNA]</scope>
    <source>
        <strain evidence="1 2">DSM 17805</strain>
    </source>
</reference>
<name>A0A0R0BXY7_9GAMM</name>
<organism evidence="1 2">
    <name type="scientific">Stenotrophomonas koreensis</name>
    <dbReference type="NCBI Taxonomy" id="266128"/>
    <lineage>
        <taxon>Bacteria</taxon>
        <taxon>Pseudomonadati</taxon>
        <taxon>Pseudomonadota</taxon>
        <taxon>Gammaproteobacteria</taxon>
        <taxon>Lysobacterales</taxon>
        <taxon>Lysobacteraceae</taxon>
        <taxon>Stenotrophomonas</taxon>
    </lineage>
</organism>